<dbReference type="Proteomes" id="UP000295781">
    <property type="component" value="Chromosome"/>
</dbReference>
<evidence type="ECO:0000256" key="1">
    <source>
        <dbReference type="ARBA" id="ARBA00022801"/>
    </source>
</evidence>
<accession>A0A4P2Q155</accession>
<name>A0A4P2Q155_SORCE</name>
<dbReference type="AlphaFoldDB" id="A0A4P2Q155"/>
<evidence type="ECO:0000259" key="2">
    <source>
        <dbReference type="Pfam" id="PF00857"/>
    </source>
</evidence>
<dbReference type="InterPro" id="IPR050272">
    <property type="entry name" value="Isochorismatase-like_hydrls"/>
</dbReference>
<sequence>MRNRRSTHPTMTPRIRPLPLEKIHPADTALLVIDMQRDFVDAGAPCEARGARELVPTVNSLVAWAKRNQLPIVFSQEMHRPDRSDYGIELEFEPLHCIDGTRGSEMADGVEVAEGALWIRAKRRYDCFMGTELDLLLRQRRVTNLVCCGVCTNICVLSTVLTARNMDYRVLVPADAVAGTSVALHEAALCCMGDVFAYITDSASVMRLWS</sequence>
<dbReference type="CDD" id="cd00431">
    <property type="entry name" value="cysteine_hydrolases"/>
    <property type="match status" value="1"/>
</dbReference>
<dbReference type="PANTHER" id="PTHR43540">
    <property type="entry name" value="PEROXYUREIDOACRYLATE/UREIDOACRYLATE AMIDOHYDROLASE-RELATED"/>
    <property type="match status" value="1"/>
</dbReference>
<dbReference type="Pfam" id="PF00857">
    <property type="entry name" value="Isochorismatase"/>
    <property type="match status" value="1"/>
</dbReference>
<feature type="domain" description="Isochorismatase-like" evidence="2">
    <location>
        <begin position="28"/>
        <end position="203"/>
    </location>
</feature>
<dbReference type="EC" id="3.3.2.1" evidence="3"/>
<evidence type="ECO:0000313" key="3">
    <source>
        <dbReference type="EMBL" id="AUX22583.1"/>
    </source>
</evidence>
<reference evidence="3 4" key="1">
    <citation type="submission" date="2015-09" db="EMBL/GenBank/DDBJ databases">
        <title>Sorangium comparison.</title>
        <authorList>
            <person name="Zaburannyi N."/>
            <person name="Bunk B."/>
            <person name="Overmann J."/>
            <person name="Mueller R."/>
        </authorList>
    </citation>
    <scope>NUCLEOTIDE SEQUENCE [LARGE SCALE GENOMIC DNA]</scope>
    <source>
        <strain evidence="3 4">So ceGT47</strain>
    </source>
</reference>
<dbReference type="RefSeq" id="WP_242516227.1">
    <property type="nucleotide sequence ID" value="NZ_CP012670.1"/>
</dbReference>
<dbReference type="SUPFAM" id="SSF52499">
    <property type="entry name" value="Isochorismatase-like hydrolases"/>
    <property type="match status" value="1"/>
</dbReference>
<dbReference type="InterPro" id="IPR000868">
    <property type="entry name" value="Isochorismatase-like_dom"/>
</dbReference>
<keyword evidence="1 3" id="KW-0378">Hydrolase</keyword>
<dbReference type="PANTHER" id="PTHR43540:SF6">
    <property type="entry name" value="ISOCHORISMATASE-LIKE DOMAIN-CONTAINING PROTEIN"/>
    <property type="match status" value="1"/>
</dbReference>
<dbReference type="Gene3D" id="3.40.50.850">
    <property type="entry name" value="Isochorismatase-like"/>
    <property type="match status" value="1"/>
</dbReference>
<evidence type="ECO:0000313" key="4">
    <source>
        <dbReference type="Proteomes" id="UP000295781"/>
    </source>
</evidence>
<proteinExistence type="predicted"/>
<gene>
    <name evidence="3" type="primary">entB</name>
    <name evidence="3" type="ORF">SOCEGT47_030870</name>
</gene>
<organism evidence="3 4">
    <name type="scientific">Sorangium cellulosum</name>
    <name type="common">Polyangium cellulosum</name>
    <dbReference type="NCBI Taxonomy" id="56"/>
    <lineage>
        <taxon>Bacteria</taxon>
        <taxon>Pseudomonadati</taxon>
        <taxon>Myxococcota</taxon>
        <taxon>Polyangia</taxon>
        <taxon>Polyangiales</taxon>
        <taxon>Polyangiaceae</taxon>
        <taxon>Sorangium</taxon>
    </lineage>
</organism>
<dbReference type="InterPro" id="IPR036380">
    <property type="entry name" value="Isochorismatase-like_sf"/>
</dbReference>
<protein>
    <submittedName>
        <fullName evidence="3">Isochorismatase</fullName>
        <ecNumber evidence="3">3.3.2.1</ecNumber>
    </submittedName>
</protein>
<dbReference type="EMBL" id="CP012670">
    <property type="protein sequence ID" value="AUX22583.1"/>
    <property type="molecule type" value="Genomic_DNA"/>
</dbReference>
<dbReference type="GO" id="GO:0008908">
    <property type="term" value="F:isochorismatase activity"/>
    <property type="evidence" value="ECO:0007669"/>
    <property type="project" value="UniProtKB-EC"/>
</dbReference>